<proteinExistence type="predicted"/>
<dbReference type="AlphaFoldDB" id="A0A9P6Q2W0"/>
<accession>A0A9P6Q2W0</accession>
<feature type="compositionally biased region" description="Polar residues" evidence="2">
    <location>
        <begin position="91"/>
        <end position="109"/>
    </location>
</feature>
<dbReference type="EMBL" id="JAAAJA010000187">
    <property type="protein sequence ID" value="KAG0259425.1"/>
    <property type="molecule type" value="Genomic_DNA"/>
</dbReference>
<evidence type="ECO:0000313" key="4">
    <source>
        <dbReference type="Proteomes" id="UP000726737"/>
    </source>
</evidence>
<keyword evidence="1" id="KW-0175">Coiled coil</keyword>
<dbReference type="Proteomes" id="UP000726737">
    <property type="component" value="Unassembled WGS sequence"/>
</dbReference>
<sequence length="306" mass="34286">MHMAPYEVRDLKAEVQRLQKELEGRNVSLTAFRTEPDKPHENTQRQAQSQRVDRHVNANKSAARKNSMRDEQSHHVTEDAGGTNGERPRSTAPNDFSMRSNRARPSQQALGHAGDSTRRYPTASLASMQGVHVLAPSNAHLPTPPFGYNYQPSVVPGAALPNLYQQQPPYPQPPVPARPPYPSGQLQSRVQQAVPTLGQPPPQYSTLRSSNVVAQGQFVRPGNASSSTRATWYQHQQQLQQQQQQQLQQQQQQQQQEILRQLAQQQYQIQGQAPQYPIPQLMMQMPRTAPVAVPSALIRPTMQGRS</sequence>
<gene>
    <name evidence="3" type="ORF">BG011_002637</name>
</gene>
<name>A0A9P6Q2W0_9FUNG</name>
<feature type="compositionally biased region" description="Pro residues" evidence="2">
    <location>
        <begin position="168"/>
        <end position="182"/>
    </location>
</feature>
<feature type="compositionally biased region" description="Basic and acidic residues" evidence="2">
    <location>
        <begin position="67"/>
        <end position="78"/>
    </location>
</feature>
<comment type="caution">
    <text evidence="3">The sequence shown here is derived from an EMBL/GenBank/DDBJ whole genome shotgun (WGS) entry which is preliminary data.</text>
</comment>
<feature type="coiled-coil region" evidence="1">
    <location>
        <begin position="233"/>
        <end position="264"/>
    </location>
</feature>
<keyword evidence="4" id="KW-1185">Reference proteome</keyword>
<protein>
    <submittedName>
        <fullName evidence="3">Uncharacterized protein</fullName>
    </submittedName>
</protein>
<feature type="region of interest" description="Disordered" evidence="2">
    <location>
        <begin position="22"/>
        <end position="118"/>
    </location>
</feature>
<dbReference type="OrthoDB" id="10458150at2759"/>
<feature type="compositionally biased region" description="Polar residues" evidence="2">
    <location>
        <begin position="184"/>
        <end position="194"/>
    </location>
</feature>
<evidence type="ECO:0000256" key="1">
    <source>
        <dbReference type="SAM" id="Coils"/>
    </source>
</evidence>
<feature type="region of interest" description="Disordered" evidence="2">
    <location>
        <begin position="161"/>
        <end position="205"/>
    </location>
</feature>
<organism evidence="3 4">
    <name type="scientific">Mortierella polycephala</name>
    <dbReference type="NCBI Taxonomy" id="41804"/>
    <lineage>
        <taxon>Eukaryota</taxon>
        <taxon>Fungi</taxon>
        <taxon>Fungi incertae sedis</taxon>
        <taxon>Mucoromycota</taxon>
        <taxon>Mortierellomycotina</taxon>
        <taxon>Mortierellomycetes</taxon>
        <taxon>Mortierellales</taxon>
        <taxon>Mortierellaceae</taxon>
        <taxon>Mortierella</taxon>
    </lineage>
</organism>
<evidence type="ECO:0000313" key="3">
    <source>
        <dbReference type="EMBL" id="KAG0259425.1"/>
    </source>
</evidence>
<evidence type="ECO:0000256" key="2">
    <source>
        <dbReference type="SAM" id="MobiDB-lite"/>
    </source>
</evidence>
<feature type="compositionally biased region" description="Basic and acidic residues" evidence="2">
    <location>
        <begin position="34"/>
        <end position="43"/>
    </location>
</feature>
<reference evidence="3" key="1">
    <citation type="journal article" date="2020" name="Fungal Divers.">
        <title>Resolving the Mortierellaceae phylogeny through synthesis of multi-gene phylogenetics and phylogenomics.</title>
        <authorList>
            <person name="Vandepol N."/>
            <person name="Liber J."/>
            <person name="Desiro A."/>
            <person name="Na H."/>
            <person name="Kennedy M."/>
            <person name="Barry K."/>
            <person name="Grigoriev I.V."/>
            <person name="Miller A.N."/>
            <person name="O'Donnell K."/>
            <person name="Stajich J.E."/>
            <person name="Bonito G."/>
        </authorList>
    </citation>
    <scope>NUCLEOTIDE SEQUENCE</scope>
    <source>
        <strain evidence="3">KOD948</strain>
    </source>
</reference>